<gene>
    <name evidence="9" type="primary">dcm</name>
    <name evidence="9" type="ORF">WFZ85_07460</name>
</gene>
<proteinExistence type="inferred from homology"/>
<dbReference type="NCBIfam" id="TIGR00675">
    <property type="entry name" value="dcm"/>
    <property type="match status" value="1"/>
</dbReference>
<evidence type="ECO:0000256" key="8">
    <source>
        <dbReference type="RuleBase" id="RU000417"/>
    </source>
</evidence>
<dbReference type="Pfam" id="PF00145">
    <property type="entry name" value="DNA_methylase"/>
    <property type="match status" value="1"/>
</dbReference>
<evidence type="ECO:0000256" key="3">
    <source>
        <dbReference type="ARBA" id="ARBA00022691"/>
    </source>
</evidence>
<evidence type="ECO:0000256" key="1">
    <source>
        <dbReference type="ARBA" id="ARBA00022603"/>
    </source>
</evidence>
<dbReference type="EMBL" id="JBCGDO010000007">
    <property type="protein sequence ID" value="MEM0542450.1"/>
    <property type="molecule type" value="Genomic_DNA"/>
</dbReference>
<keyword evidence="2 6" id="KW-0808">Transferase</keyword>
<evidence type="ECO:0000256" key="2">
    <source>
        <dbReference type="ARBA" id="ARBA00022679"/>
    </source>
</evidence>
<dbReference type="PRINTS" id="PR00105">
    <property type="entry name" value="C5METTRFRASE"/>
</dbReference>
<dbReference type="Gene3D" id="3.90.120.10">
    <property type="entry name" value="DNA Methylase, subunit A, domain 2"/>
    <property type="match status" value="1"/>
</dbReference>
<dbReference type="InterPro" id="IPR050750">
    <property type="entry name" value="C5-MTase"/>
</dbReference>
<evidence type="ECO:0000256" key="5">
    <source>
        <dbReference type="ARBA" id="ARBA00047422"/>
    </source>
</evidence>
<evidence type="ECO:0000256" key="7">
    <source>
        <dbReference type="RuleBase" id="RU000416"/>
    </source>
</evidence>
<comment type="similarity">
    <text evidence="6 7">Belongs to the class I-like SAM-binding methyltransferase superfamily. C5-methyltransferase family.</text>
</comment>
<keyword evidence="4" id="KW-0680">Restriction system</keyword>
<name>A0ABU9N7C8_9FLAO</name>
<comment type="caution">
    <text evidence="9">The sequence shown here is derived from an EMBL/GenBank/DDBJ whole genome shotgun (WGS) entry which is preliminary data.</text>
</comment>
<dbReference type="InterPro" id="IPR001525">
    <property type="entry name" value="C5_MeTfrase"/>
</dbReference>
<organism evidence="9 10">
    <name type="scientific">Flavobacterium aureirubrum</name>
    <dbReference type="NCBI Taxonomy" id="3133147"/>
    <lineage>
        <taxon>Bacteria</taxon>
        <taxon>Pseudomonadati</taxon>
        <taxon>Bacteroidota</taxon>
        <taxon>Flavobacteriia</taxon>
        <taxon>Flavobacteriales</taxon>
        <taxon>Flavobacteriaceae</taxon>
        <taxon>Flavobacterium</taxon>
    </lineage>
</organism>
<dbReference type="SUPFAM" id="SSF53335">
    <property type="entry name" value="S-adenosyl-L-methionine-dependent methyltransferases"/>
    <property type="match status" value="1"/>
</dbReference>
<dbReference type="InterPro" id="IPR029063">
    <property type="entry name" value="SAM-dependent_MTases_sf"/>
</dbReference>
<dbReference type="EC" id="2.1.1.37" evidence="8"/>
<dbReference type="RefSeq" id="WP_342695659.1">
    <property type="nucleotide sequence ID" value="NZ_JBCGDO010000007.1"/>
</dbReference>
<dbReference type="PANTHER" id="PTHR46098">
    <property type="entry name" value="TRNA (CYTOSINE(38)-C(5))-METHYLTRANSFERASE"/>
    <property type="match status" value="1"/>
</dbReference>
<dbReference type="GO" id="GO:0032259">
    <property type="term" value="P:methylation"/>
    <property type="evidence" value="ECO:0007669"/>
    <property type="project" value="UniProtKB-KW"/>
</dbReference>
<protein>
    <recommendedName>
        <fullName evidence="8">Cytosine-specific methyltransferase</fullName>
        <ecNumber evidence="8">2.1.1.37</ecNumber>
    </recommendedName>
</protein>
<comment type="catalytic activity">
    <reaction evidence="5 8">
        <text>a 2'-deoxycytidine in DNA + S-adenosyl-L-methionine = a 5-methyl-2'-deoxycytidine in DNA + S-adenosyl-L-homocysteine + H(+)</text>
        <dbReference type="Rhea" id="RHEA:13681"/>
        <dbReference type="Rhea" id="RHEA-COMP:11369"/>
        <dbReference type="Rhea" id="RHEA-COMP:11370"/>
        <dbReference type="ChEBI" id="CHEBI:15378"/>
        <dbReference type="ChEBI" id="CHEBI:57856"/>
        <dbReference type="ChEBI" id="CHEBI:59789"/>
        <dbReference type="ChEBI" id="CHEBI:85452"/>
        <dbReference type="ChEBI" id="CHEBI:85454"/>
        <dbReference type="EC" id="2.1.1.37"/>
    </reaction>
</comment>
<evidence type="ECO:0000256" key="6">
    <source>
        <dbReference type="PROSITE-ProRule" id="PRU01016"/>
    </source>
</evidence>
<dbReference type="PROSITE" id="PS51679">
    <property type="entry name" value="SAM_MT_C5"/>
    <property type="match status" value="1"/>
</dbReference>
<dbReference type="GO" id="GO:0003886">
    <property type="term" value="F:DNA (cytosine-5-)-methyltransferase activity"/>
    <property type="evidence" value="ECO:0007669"/>
    <property type="project" value="UniProtKB-EC"/>
</dbReference>
<dbReference type="Proteomes" id="UP001460072">
    <property type="component" value="Unassembled WGS sequence"/>
</dbReference>
<feature type="active site" evidence="6">
    <location>
        <position position="82"/>
    </location>
</feature>
<keyword evidence="1 6" id="KW-0489">Methyltransferase</keyword>
<evidence type="ECO:0000256" key="4">
    <source>
        <dbReference type="ARBA" id="ARBA00022747"/>
    </source>
</evidence>
<accession>A0ABU9N7C8</accession>
<reference evidence="9 10" key="1">
    <citation type="submission" date="2024-03" db="EMBL/GenBank/DDBJ databases">
        <title>Two novel species of the genus Flavobacterium exhibiting potentially degradation of complex polysaccharides.</title>
        <authorList>
            <person name="Lian X."/>
        </authorList>
    </citation>
    <scope>NUCLEOTIDE SEQUENCE [LARGE SCALE GENOMIC DNA]</scope>
    <source>
        <strain evidence="10">j3</strain>
    </source>
</reference>
<keyword evidence="3 6" id="KW-0949">S-adenosyl-L-methionine</keyword>
<dbReference type="PROSITE" id="PS00094">
    <property type="entry name" value="C5_MTASE_1"/>
    <property type="match status" value="1"/>
</dbReference>
<keyword evidence="10" id="KW-1185">Reference proteome</keyword>
<evidence type="ECO:0000313" key="9">
    <source>
        <dbReference type="EMBL" id="MEM0542450.1"/>
    </source>
</evidence>
<evidence type="ECO:0000313" key="10">
    <source>
        <dbReference type="Proteomes" id="UP001460072"/>
    </source>
</evidence>
<sequence>MTGVKPKKEIVLLELFIGIGGFTKGFIDAGYAIKKHYFSEIDKHAIANYKYNFKDSIYVGSVTNVRGESIDRPDVITFGSPCQDFSLAGKREGLDGQRSSLILEAIRLITETKPSVFIWENVKGAFSSNDGADFWAIMQAFTNIGGYRLEWQLLNTRWFLPQNRERIYLVGHLAGASELGVFPIGENGQIFSKKSQSNKNRVQAQCSTTVTSRMGGRNTDTFIKVPKVANCLTGGGNSGGLHSDMTTIEVGTLRTYKDGQGFRKVQSNNVPTIPARARKDGSGQGVIKIRAVLTPNRTDKRQSGRRFKEDGEPSFTLNCQDRHGVMINDSIRRLTEIECERLQGFPDDWTKLGIYNDKVKPIPKTQRFKMLGNAVTTVVVKQIATKIKINDITI</sequence>
<dbReference type="Gene3D" id="3.40.50.150">
    <property type="entry name" value="Vaccinia Virus protein VP39"/>
    <property type="match status" value="1"/>
</dbReference>
<dbReference type="InterPro" id="IPR018117">
    <property type="entry name" value="C5_DNA_meth_AS"/>
</dbReference>
<dbReference type="PANTHER" id="PTHR46098:SF1">
    <property type="entry name" value="TRNA (CYTOSINE(38)-C(5))-METHYLTRANSFERASE"/>
    <property type="match status" value="1"/>
</dbReference>